<proteinExistence type="predicted"/>
<feature type="signal peptide" evidence="2">
    <location>
        <begin position="1"/>
        <end position="29"/>
    </location>
</feature>
<organism evidence="3 4">
    <name type="scientific">Marasmiellus scandens</name>
    <dbReference type="NCBI Taxonomy" id="2682957"/>
    <lineage>
        <taxon>Eukaryota</taxon>
        <taxon>Fungi</taxon>
        <taxon>Dikarya</taxon>
        <taxon>Basidiomycota</taxon>
        <taxon>Agaricomycotina</taxon>
        <taxon>Agaricomycetes</taxon>
        <taxon>Agaricomycetidae</taxon>
        <taxon>Agaricales</taxon>
        <taxon>Marasmiineae</taxon>
        <taxon>Omphalotaceae</taxon>
        <taxon>Marasmiellus</taxon>
    </lineage>
</organism>
<reference evidence="3 4" key="1">
    <citation type="submission" date="2024-01" db="EMBL/GenBank/DDBJ databases">
        <title>A draft genome for the cacao thread blight pathogen Marasmiellus scandens.</title>
        <authorList>
            <person name="Baruah I.K."/>
            <person name="Leung J."/>
            <person name="Bukari Y."/>
            <person name="Amoako-Attah I."/>
            <person name="Meinhardt L.W."/>
            <person name="Bailey B.A."/>
            <person name="Cohen S.P."/>
        </authorList>
    </citation>
    <scope>NUCLEOTIDE SEQUENCE [LARGE SCALE GENOMIC DNA]</scope>
    <source>
        <strain evidence="3 4">GH-19</strain>
    </source>
</reference>
<accession>A0ABR1JHC1</accession>
<protein>
    <submittedName>
        <fullName evidence="3">Uncharacterized protein</fullName>
    </submittedName>
</protein>
<sequence length="89" mass="9106">MGDAVMGSHPGGLLCCIGIFSGLAPYCWSGCRSCCGKSSNVDEGAEKDAEKAEDNGNDAGKDGEKQQQLQPTPDMNHANDGQTGSEAGV</sequence>
<evidence type="ECO:0000256" key="1">
    <source>
        <dbReference type="SAM" id="MobiDB-lite"/>
    </source>
</evidence>
<gene>
    <name evidence="3" type="ORF">VKT23_009032</name>
</gene>
<comment type="caution">
    <text evidence="3">The sequence shown here is derived from an EMBL/GenBank/DDBJ whole genome shotgun (WGS) entry which is preliminary data.</text>
</comment>
<feature type="chain" id="PRO_5046301790" evidence="2">
    <location>
        <begin position="30"/>
        <end position="89"/>
    </location>
</feature>
<dbReference type="Proteomes" id="UP001498398">
    <property type="component" value="Unassembled WGS sequence"/>
</dbReference>
<name>A0ABR1JHC1_9AGAR</name>
<evidence type="ECO:0000313" key="3">
    <source>
        <dbReference type="EMBL" id="KAK7461105.1"/>
    </source>
</evidence>
<dbReference type="EMBL" id="JBANRG010000014">
    <property type="protein sequence ID" value="KAK7461105.1"/>
    <property type="molecule type" value="Genomic_DNA"/>
</dbReference>
<feature type="compositionally biased region" description="Polar residues" evidence="1">
    <location>
        <begin position="66"/>
        <end position="89"/>
    </location>
</feature>
<keyword evidence="4" id="KW-1185">Reference proteome</keyword>
<feature type="region of interest" description="Disordered" evidence="1">
    <location>
        <begin position="37"/>
        <end position="89"/>
    </location>
</feature>
<evidence type="ECO:0000313" key="4">
    <source>
        <dbReference type="Proteomes" id="UP001498398"/>
    </source>
</evidence>
<feature type="compositionally biased region" description="Basic and acidic residues" evidence="1">
    <location>
        <begin position="44"/>
        <end position="65"/>
    </location>
</feature>
<evidence type="ECO:0000256" key="2">
    <source>
        <dbReference type="SAM" id="SignalP"/>
    </source>
</evidence>
<keyword evidence="2" id="KW-0732">Signal</keyword>